<name>A0ABY9Y745_9FLAO</name>
<evidence type="ECO:0000256" key="1">
    <source>
        <dbReference type="ARBA" id="ARBA00022729"/>
    </source>
</evidence>
<proteinExistence type="predicted"/>
<dbReference type="Pfam" id="PF18962">
    <property type="entry name" value="Por_Secre_tail"/>
    <property type="match status" value="1"/>
</dbReference>
<dbReference type="InterPro" id="IPR026444">
    <property type="entry name" value="Secre_tail"/>
</dbReference>
<dbReference type="NCBIfam" id="TIGR04183">
    <property type="entry name" value="Por_Secre_tail"/>
    <property type="match status" value="1"/>
</dbReference>
<dbReference type="EMBL" id="CP134536">
    <property type="protein sequence ID" value="WNH13628.1"/>
    <property type="molecule type" value="Genomic_DNA"/>
</dbReference>
<dbReference type="Proteomes" id="UP001303407">
    <property type="component" value="Chromosome"/>
</dbReference>
<organism evidence="3 4">
    <name type="scientific">Thalassobellus suaedae</name>
    <dbReference type="NCBI Taxonomy" id="3074124"/>
    <lineage>
        <taxon>Bacteria</taxon>
        <taxon>Pseudomonadati</taxon>
        <taxon>Bacteroidota</taxon>
        <taxon>Flavobacteriia</taxon>
        <taxon>Flavobacteriales</taxon>
        <taxon>Flavobacteriaceae</taxon>
        <taxon>Thalassobellus</taxon>
    </lineage>
</organism>
<evidence type="ECO:0000259" key="2">
    <source>
        <dbReference type="Pfam" id="PF18962"/>
    </source>
</evidence>
<gene>
    <name evidence="3" type="ORF">RHP49_05080</name>
</gene>
<evidence type="ECO:0000313" key="3">
    <source>
        <dbReference type="EMBL" id="WNH13628.1"/>
    </source>
</evidence>
<keyword evidence="1" id="KW-0732">Signal</keyword>
<reference evidence="3 4" key="1">
    <citation type="submission" date="2023-09" db="EMBL/GenBank/DDBJ databases">
        <title>Thalassobella suaedae gen. nov., sp. nov., a marine bacterium of the family Flavobacteriaceae isolated from a halophyte Suaeda japonica.</title>
        <authorList>
            <person name="Lee S.Y."/>
            <person name="Hwang C.Y."/>
        </authorList>
    </citation>
    <scope>NUCLEOTIDE SEQUENCE [LARGE SCALE GENOMIC DNA]</scope>
    <source>
        <strain evidence="3 4">HL-DH10</strain>
    </source>
</reference>
<accession>A0ABY9Y745</accession>
<feature type="domain" description="Secretion system C-terminal sorting" evidence="2">
    <location>
        <begin position="102"/>
        <end position="175"/>
    </location>
</feature>
<protein>
    <submittedName>
        <fullName evidence="3">T9SS type A sorting domain-containing protein</fullName>
    </submittedName>
</protein>
<sequence length="177" mass="20296">MKQLYMKLLLEKQKFKGWLFKWGVAIMLLSFNGYSQTIARQSISSYGTTTSKDGHSYEQTIGQAYNTQNVENNNVSQGFLQPLSYKIEKVIQNDFEALDIKVFPNPSQYRITLQSTNVLKEAFISISNIQGNTIYQQKIQNLREHVINCSSWAIGIYLLKVLDDNNKQSVSKLIISK</sequence>
<dbReference type="RefSeq" id="WP_415863601.1">
    <property type="nucleotide sequence ID" value="NZ_CP134536.1"/>
</dbReference>
<keyword evidence="4" id="KW-1185">Reference proteome</keyword>
<evidence type="ECO:0000313" key="4">
    <source>
        <dbReference type="Proteomes" id="UP001303407"/>
    </source>
</evidence>